<dbReference type="Pfam" id="PF00950">
    <property type="entry name" value="ABC-3"/>
    <property type="match status" value="1"/>
</dbReference>
<proteinExistence type="inferred from homology"/>
<feature type="transmembrane region" description="Helical" evidence="7">
    <location>
        <begin position="222"/>
        <end position="241"/>
    </location>
</feature>
<evidence type="ECO:0000256" key="4">
    <source>
        <dbReference type="ARBA" id="ARBA00022989"/>
    </source>
</evidence>
<comment type="subcellular location">
    <subcellularLocation>
        <location evidence="6">Cell membrane</location>
        <topology evidence="6">Multi-pass membrane protein</topology>
    </subcellularLocation>
    <subcellularLocation>
        <location evidence="1">Membrane</location>
        <topology evidence="1">Multi-pass membrane protein</topology>
    </subcellularLocation>
</comment>
<keyword evidence="5 7" id="KW-0472">Membrane</keyword>
<dbReference type="InterPro" id="IPR001626">
    <property type="entry name" value="ABC_TroCD"/>
</dbReference>
<dbReference type="PANTHER" id="PTHR30477">
    <property type="entry name" value="ABC-TRANSPORTER METAL-BINDING PROTEIN"/>
    <property type="match status" value="1"/>
</dbReference>
<feature type="transmembrane region" description="Helical" evidence="7">
    <location>
        <begin position="173"/>
        <end position="191"/>
    </location>
</feature>
<dbReference type="Proteomes" id="UP001243420">
    <property type="component" value="Chromosome"/>
</dbReference>
<name>A0ABY8LAK3_9RHOB</name>
<keyword evidence="9" id="KW-1185">Reference proteome</keyword>
<comment type="similarity">
    <text evidence="2 6">Belongs to the ABC-3 integral membrane protein family.</text>
</comment>
<dbReference type="CDD" id="cd06550">
    <property type="entry name" value="TM_ABC_iron-siderophores_like"/>
    <property type="match status" value="1"/>
</dbReference>
<organism evidence="8 9">
    <name type="scientific">Jannaschia ovalis</name>
    <dbReference type="NCBI Taxonomy" id="3038773"/>
    <lineage>
        <taxon>Bacteria</taxon>
        <taxon>Pseudomonadati</taxon>
        <taxon>Pseudomonadota</taxon>
        <taxon>Alphaproteobacteria</taxon>
        <taxon>Rhodobacterales</taxon>
        <taxon>Roseobacteraceae</taxon>
        <taxon>Jannaschia</taxon>
    </lineage>
</organism>
<feature type="transmembrane region" description="Helical" evidence="7">
    <location>
        <begin position="133"/>
        <end position="153"/>
    </location>
</feature>
<evidence type="ECO:0000256" key="7">
    <source>
        <dbReference type="SAM" id="Phobius"/>
    </source>
</evidence>
<dbReference type="Gene3D" id="1.10.3470.10">
    <property type="entry name" value="ABC transporter involved in vitamin B12 uptake, BtuC"/>
    <property type="match status" value="1"/>
</dbReference>
<gene>
    <name evidence="8" type="ORF">P8627_14185</name>
</gene>
<protein>
    <submittedName>
        <fullName evidence="8">Metal ABC transporter permease</fullName>
    </submittedName>
</protein>
<evidence type="ECO:0000256" key="6">
    <source>
        <dbReference type="RuleBase" id="RU003943"/>
    </source>
</evidence>
<evidence type="ECO:0000256" key="2">
    <source>
        <dbReference type="ARBA" id="ARBA00008034"/>
    </source>
</evidence>
<dbReference type="PANTHER" id="PTHR30477:SF24">
    <property type="entry name" value="IRON TRANSPORT SYSTEM MEMBRANE PROTEIN HI_0359-RELATED"/>
    <property type="match status" value="1"/>
</dbReference>
<feature type="transmembrane region" description="Helical" evidence="7">
    <location>
        <begin position="17"/>
        <end position="37"/>
    </location>
</feature>
<keyword evidence="3 6" id="KW-0812">Transmembrane</keyword>
<keyword evidence="4 7" id="KW-1133">Transmembrane helix</keyword>
<dbReference type="SUPFAM" id="SSF81345">
    <property type="entry name" value="ABC transporter involved in vitamin B12 uptake, BtuC"/>
    <property type="match status" value="1"/>
</dbReference>
<feature type="transmembrane region" description="Helical" evidence="7">
    <location>
        <begin position="197"/>
        <end position="215"/>
    </location>
</feature>
<reference evidence="8 9" key="1">
    <citation type="submission" date="2023-04" db="EMBL/GenBank/DDBJ databases">
        <title>Jannaschia ovalis sp. nov., a marine bacterium isolated from sea tidal flat.</title>
        <authorList>
            <person name="Kwon D.Y."/>
            <person name="Kim J.-J."/>
        </authorList>
    </citation>
    <scope>NUCLEOTIDE SEQUENCE [LARGE SCALE GENOMIC DNA]</scope>
    <source>
        <strain evidence="8 9">GRR-S6-38</strain>
    </source>
</reference>
<accession>A0ABY8LAK3</accession>
<feature type="transmembrane region" description="Helical" evidence="7">
    <location>
        <begin position="57"/>
        <end position="82"/>
    </location>
</feature>
<dbReference type="RefSeq" id="WP_279964875.1">
    <property type="nucleotide sequence ID" value="NZ_CP122537.1"/>
</dbReference>
<keyword evidence="6" id="KW-0813">Transport</keyword>
<evidence type="ECO:0000313" key="8">
    <source>
        <dbReference type="EMBL" id="WGH78166.1"/>
    </source>
</evidence>
<evidence type="ECO:0000256" key="3">
    <source>
        <dbReference type="ARBA" id="ARBA00022692"/>
    </source>
</evidence>
<dbReference type="EMBL" id="CP122537">
    <property type="protein sequence ID" value="WGH78166.1"/>
    <property type="molecule type" value="Genomic_DNA"/>
</dbReference>
<evidence type="ECO:0000256" key="5">
    <source>
        <dbReference type="ARBA" id="ARBA00023136"/>
    </source>
</evidence>
<evidence type="ECO:0000313" key="9">
    <source>
        <dbReference type="Proteomes" id="UP001243420"/>
    </source>
</evidence>
<dbReference type="InterPro" id="IPR037294">
    <property type="entry name" value="ABC_BtuC-like"/>
</dbReference>
<feature type="transmembrane region" description="Helical" evidence="7">
    <location>
        <begin position="94"/>
        <end position="113"/>
    </location>
</feature>
<sequence>MIDTILLPFQLPFLRDAMLAALLVALPCGLLSAFLVLKGWSLIGDAISHAVLPGVVVAYVVGLPLIAGAFVAGMGSALLTGWLDTRSRIKRDTLMGVVFAGMFALGLVLVTWVESDVHLDHILFGNLLGVDRTELWTAGIIAALITTVMALRWRDFLLHAFDATQARAAGLRVGWLQNGLLAMISAAVVAALGAVGIILVIALLVTPGAIGFLLARSFGAMLLVSTGVACLSAVAGLYLSIALDTAPAASIVVVLTGLFLLALGWKRRGDRRAENMERPPKTGAAR</sequence>
<evidence type="ECO:0000256" key="1">
    <source>
        <dbReference type="ARBA" id="ARBA00004141"/>
    </source>
</evidence>
<feature type="transmembrane region" description="Helical" evidence="7">
    <location>
        <begin position="247"/>
        <end position="265"/>
    </location>
</feature>